<dbReference type="OrthoDB" id="6881322at2"/>
<evidence type="ECO:0000313" key="4">
    <source>
        <dbReference type="Proteomes" id="UP000054691"/>
    </source>
</evidence>
<dbReference type="InterPro" id="IPR018488">
    <property type="entry name" value="cNMP-bd_CS"/>
</dbReference>
<dbReference type="EMBL" id="UGOB01000001">
    <property type="protein sequence ID" value="STX43650.1"/>
    <property type="molecule type" value="Genomic_DNA"/>
</dbReference>
<gene>
    <name evidence="2" type="ORF">Lgra_1630</name>
    <name evidence="3" type="ORF">NCTC12388_01160</name>
</gene>
<dbReference type="GO" id="GO:0003700">
    <property type="term" value="F:DNA-binding transcription factor activity"/>
    <property type="evidence" value="ECO:0007669"/>
    <property type="project" value="TreeGrafter"/>
</dbReference>
<dbReference type="AlphaFoldDB" id="A0A378JG53"/>
<dbReference type="InterPro" id="IPR050397">
    <property type="entry name" value="Env_Response_Regulators"/>
</dbReference>
<organism evidence="3 5">
    <name type="scientific">Legionella gratiana</name>
    <dbReference type="NCBI Taxonomy" id="45066"/>
    <lineage>
        <taxon>Bacteria</taxon>
        <taxon>Pseudomonadati</taxon>
        <taxon>Pseudomonadota</taxon>
        <taxon>Gammaproteobacteria</taxon>
        <taxon>Legionellales</taxon>
        <taxon>Legionellaceae</taxon>
        <taxon>Legionella</taxon>
    </lineage>
</organism>
<keyword evidence="4" id="KW-1185">Reference proteome</keyword>
<dbReference type="Pfam" id="PF00027">
    <property type="entry name" value="cNMP_binding"/>
    <property type="match status" value="1"/>
</dbReference>
<evidence type="ECO:0000313" key="2">
    <source>
        <dbReference type="EMBL" id="KTD10664.1"/>
    </source>
</evidence>
<dbReference type="EMBL" id="LNYE01000022">
    <property type="protein sequence ID" value="KTD10664.1"/>
    <property type="molecule type" value="Genomic_DNA"/>
</dbReference>
<dbReference type="SUPFAM" id="SSF51206">
    <property type="entry name" value="cAMP-binding domain-like"/>
    <property type="match status" value="1"/>
</dbReference>
<evidence type="ECO:0000259" key="1">
    <source>
        <dbReference type="PROSITE" id="PS50042"/>
    </source>
</evidence>
<feature type="domain" description="Cyclic nucleotide-binding" evidence="1">
    <location>
        <begin position="12"/>
        <end position="132"/>
    </location>
</feature>
<dbReference type="Proteomes" id="UP000054691">
    <property type="component" value="Unassembled WGS sequence"/>
</dbReference>
<dbReference type="Proteomes" id="UP000254476">
    <property type="component" value="Unassembled WGS sequence"/>
</dbReference>
<dbReference type="PANTHER" id="PTHR24567">
    <property type="entry name" value="CRP FAMILY TRANSCRIPTIONAL REGULATORY PROTEIN"/>
    <property type="match status" value="1"/>
</dbReference>
<dbReference type="InterPro" id="IPR000595">
    <property type="entry name" value="cNMP-bd_dom"/>
</dbReference>
<dbReference type="PROSITE" id="PS50042">
    <property type="entry name" value="CNMP_BINDING_3"/>
    <property type="match status" value="1"/>
</dbReference>
<dbReference type="Gene3D" id="2.60.120.10">
    <property type="entry name" value="Jelly Rolls"/>
    <property type="match status" value="1"/>
</dbReference>
<dbReference type="InterPro" id="IPR018490">
    <property type="entry name" value="cNMP-bd_dom_sf"/>
</dbReference>
<sequence length="147" mass="16609">MNAIDALKKSSIFFKLNERILWRIAALGNEKQFVTDDYLMKEGQIGDQCFILISGKVEIFRILGDDRKLVIAQLGPGEILGELAIIDELPRSANVIALEPTSTIAISAWDFKAQLQAYPEIALQLLPVLAQRLRKTQDKLFQMQNHE</sequence>
<reference evidence="3 5" key="2">
    <citation type="submission" date="2018-06" db="EMBL/GenBank/DDBJ databases">
        <authorList>
            <consortium name="Pathogen Informatics"/>
            <person name="Doyle S."/>
        </authorList>
    </citation>
    <scope>NUCLEOTIDE SEQUENCE [LARGE SCALE GENOMIC DNA]</scope>
    <source>
        <strain evidence="3 5">NCTC12388</strain>
    </source>
</reference>
<dbReference type="CDD" id="cd00038">
    <property type="entry name" value="CAP_ED"/>
    <property type="match status" value="1"/>
</dbReference>
<dbReference type="PANTHER" id="PTHR24567:SF74">
    <property type="entry name" value="HTH-TYPE TRANSCRIPTIONAL REGULATOR ARCR"/>
    <property type="match status" value="1"/>
</dbReference>
<dbReference type="RefSeq" id="WP_058498781.1">
    <property type="nucleotide sequence ID" value="NZ_CAAAHW010000001.1"/>
</dbReference>
<name>A0A378JG53_9GAMM</name>
<reference evidence="2 4" key="1">
    <citation type="submission" date="2015-11" db="EMBL/GenBank/DDBJ databases">
        <title>Genomic analysis of 38 Legionella species identifies large and diverse effector repertoires.</title>
        <authorList>
            <person name="Burstein D."/>
            <person name="Amaro F."/>
            <person name="Zusman T."/>
            <person name="Lifshitz Z."/>
            <person name="Cohen O."/>
            <person name="Gilbert J.A."/>
            <person name="Pupko T."/>
            <person name="Shuman H.A."/>
            <person name="Segal G."/>
        </authorList>
    </citation>
    <scope>NUCLEOTIDE SEQUENCE [LARGE SCALE GENOMIC DNA]</scope>
    <source>
        <strain evidence="2 4">Lyon 8420412</strain>
    </source>
</reference>
<evidence type="ECO:0000313" key="3">
    <source>
        <dbReference type="EMBL" id="STX43650.1"/>
    </source>
</evidence>
<evidence type="ECO:0000313" key="5">
    <source>
        <dbReference type="Proteomes" id="UP000254476"/>
    </source>
</evidence>
<protein>
    <submittedName>
        <fullName evidence="3">Cyclic nucleotide-binding protein</fullName>
    </submittedName>
</protein>
<dbReference type="InterPro" id="IPR014710">
    <property type="entry name" value="RmlC-like_jellyroll"/>
</dbReference>
<proteinExistence type="predicted"/>
<dbReference type="PROSITE" id="PS00889">
    <property type="entry name" value="CNMP_BINDING_2"/>
    <property type="match status" value="1"/>
</dbReference>
<accession>A0A378JG53</accession>
<dbReference type="SMART" id="SM00100">
    <property type="entry name" value="cNMP"/>
    <property type="match status" value="1"/>
</dbReference>
<dbReference type="GO" id="GO:0005829">
    <property type="term" value="C:cytosol"/>
    <property type="evidence" value="ECO:0007669"/>
    <property type="project" value="TreeGrafter"/>
</dbReference>
<dbReference type="STRING" id="45066.Lgra_1630"/>